<evidence type="ECO:0000256" key="2">
    <source>
        <dbReference type="SAM" id="SignalP"/>
    </source>
</evidence>
<comment type="caution">
    <text evidence="4">The sequence shown here is derived from an EMBL/GenBank/DDBJ whole genome shotgun (WGS) entry which is preliminary data.</text>
</comment>
<dbReference type="EMBL" id="FXUG01000003">
    <property type="protein sequence ID" value="SMP51791.1"/>
    <property type="molecule type" value="Genomic_DNA"/>
</dbReference>
<accession>A0ABY1PYB4</accession>
<evidence type="ECO:0000313" key="5">
    <source>
        <dbReference type="Proteomes" id="UP001158067"/>
    </source>
</evidence>
<dbReference type="InterPro" id="IPR050261">
    <property type="entry name" value="FrsA_esterase"/>
</dbReference>
<keyword evidence="5" id="KW-1185">Reference proteome</keyword>
<proteinExistence type="predicted"/>
<dbReference type="PANTHER" id="PTHR22946:SF9">
    <property type="entry name" value="POLYKETIDE TRANSFERASE AF380"/>
    <property type="match status" value="1"/>
</dbReference>
<keyword evidence="1" id="KW-0378">Hydrolase</keyword>
<dbReference type="PANTHER" id="PTHR22946">
    <property type="entry name" value="DIENELACTONE HYDROLASE DOMAIN-CONTAINING PROTEIN-RELATED"/>
    <property type="match status" value="1"/>
</dbReference>
<dbReference type="PROSITE" id="PS00708">
    <property type="entry name" value="PRO_ENDOPEP_SER"/>
    <property type="match status" value="1"/>
</dbReference>
<dbReference type="InterPro" id="IPR008391">
    <property type="entry name" value="AXE1_dom"/>
</dbReference>
<gene>
    <name evidence="4" type="ORF">SAMN06265222_103350</name>
</gene>
<dbReference type="SUPFAM" id="SSF53474">
    <property type="entry name" value="alpha/beta-Hydrolases"/>
    <property type="match status" value="1"/>
</dbReference>
<dbReference type="RefSeq" id="WP_283432132.1">
    <property type="nucleotide sequence ID" value="NZ_FXUG01000003.1"/>
</dbReference>
<dbReference type="InterPro" id="IPR029058">
    <property type="entry name" value="AB_hydrolase_fold"/>
</dbReference>
<evidence type="ECO:0000256" key="1">
    <source>
        <dbReference type="ARBA" id="ARBA00022801"/>
    </source>
</evidence>
<protein>
    <submittedName>
        <fullName evidence="4">Acetyl xylan esterase (AXE1)</fullName>
    </submittedName>
</protein>
<feature type="signal peptide" evidence="2">
    <location>
        <begin position="1"/>
        <end position="22"/>
    </location>
</feature>
<dbReference type="InterPro" id="IPR002471">
    <property type="entry name" value="Pept_S9_AS"/>
</dbReference>
<feature type="chain" id="PRO_5046328135" evidence="2">
    <location>
        <begin position="23"/>
        <end position="408"/>
    </location>
</feature>
<dbReference type="Pfam" id="PF05448">
    <property type="entry name" value="AXE1"/>
    <property type="match status" value="1"/>
</dbReference>
<evidence type="ECO:0000259" key="3">
    <source>
        <dbReference type="Pfam" id="PF05448"/>
    </source>
</evidence>
<name>A0ABY1PYB4_9BACT</name>
<dbReference type="Gene3D" id="3.40.50.1820">
    <property type="entry name" value="alpha/beta hydrolase"/>
    <property type="match status" value="1"/>
</dbReference>
<dbReference type="Proteomes" id="UP001158067">
    <property type="component" value="Unassembled WGS sequence"/>
</dbReference>
<feature type="domain" description="Acetyl xylan esterase" evidence="3">
    <location>
        <begin position="59"/>
        <end position="211"/>
    </location>
</feature>
<organism evidence="4 5">
    <name type="scientific">Neorhodopirellula lusitana</name>
    <dbReference type="NCBI Taxonomy" id="445327"/>
    <lineage>
        <taxon>Bacteria</taxon>
        <taxon>Pseudomonadati</taxon>
        <taxon>Planctomycetota</taxon>
        <taxon>Planctomycetia</taxon>
        <taxon>Pirellulales</taxon>
        <taxon>Pirellulaceae</taxon>
        <taxon>Neorhodopirellula</taxon>
    </lineage>
</organism>
<evidence type="ECO:0000313" key="4">
    <source>
        <dbReference type="EMBL" id="SMP51791.1"/>
    </source>
</evidence>
<sequence>MIRFKTILVIVFSLAPANLVFSQSFSARLGKVEALGDLTNAPAFQEAKDFDLEADPSSDVRAIYYDGLDWKGKPTKVFAILGLPKERQGKVPAIVLVHGGGGKAFPEWVKNWTDRGYAAISMSVEGHRTTRQSHAWPGPERDGIYHDSSEPLTDQWMYHAVADTILANSLMRSLPEVDASKVGLMGISWGGVITSTVVGIDDRFAFAIPTYGCGDLATAANQYGRALGNNDVYQNVWDPMLRLDKATMPMLWFSWPQDKHFPMNHFAASYQAAAGDRMVSLVPNMRHGHGPPWRRPESYAFANSVIETGRPWCTQTTALVNDGRAKVRFSSTKPIENGDLVWTADVGVTGLRKWVETPATLQTDGLTATVSADLPPNATAWFINVISGDLIASSDYQSVTSDSSTSLD</sequence>
<reference evidence="4 5" key="1">
    <citation type="submission" date="2017-05" db="EMBL/GenBank/DDBJ databases">
        <authorList>
            <person name="Varghese N."/>
            <person name="Submissions S."/>
        </authorList>
    </citation>
    <scope>NUCLEOTIDE SEQUENCE [LARGE SCALE GENOMIC DNA]</scope>
    <source>
        <strain evidence="4 5">DSM 25457</strain>
    </source>
</reference>
<keyword evidence="2" id="KW-0732">Signal</keyword>